<organism evidence="6 7">
    <name type="scientific">Bacteriovorax antarcticus</name>
    <dbReference type="NCBI Taxonomy" id="3088717"/>
    <lineage>
        <taxon>Bacteria</taxon>
        <taxon>Pseudomonadati</taxon>
        <taxon>Bdellovibrionota</taxon>
        <taxon>Bacteriovoracia</taxon>
        <taxon>Bacteriovoracales</taxon>
        <taxon>Bacteriovoracaceae</taxon>
        <taxon>Bacteriovorax</taxon>
    </lineage>
</organism>
<evidence type="ECO:0000256" key="4">
    <source>
        <dbReference type="ARBA" id="ARBA00023136"/>
    </source>
</evidence>
<dbReference type="PANTHER" id="PTHR20855">
    <property type="entry name" value="ADIPOR/PROGESTIN RECEPTOR-RELATED"/>
    <property type="match status" value="1"/>
</dbReference>
<feature type="transmembrane region" description="Helical" evidence="5">
    <location>
        <begin position="12"/>
        <end position="29"/>
    </location>
</feature>
<dbReference type="PANTHER" id="PTHR20855:SF3">
    <property type="entry name" value="LD03007P"/>
    <property type="match status" value="1"/>
</dbReference>
<keyword evidence="7" id="KW-1185">Reference proteome</keyword>
<evidence type="ECO:0000256" key="3">
    <source>
        <dbReference type="ARBA" id="ARBA00022989"/>
    </source>
</evidence>
<proteinExistence type="predicted"/>
<keyword evidence="3 5" id="KW-1133">Transmembrane helix</keyword>
<reference evidence="6 7" key="1">
    <citation type="submission" date="2023-11" db="EMBL/GenBank/DDBJ databases">
        <title>A Novel Polar Bacteriovorax (B. antarcticus) Isolated from the Biocrust in Antarctica.</title>
        <authorList>
            <person name="Mun W."/>
            <person name="Choi S.Y."/>
            <person name="Mitchell R.J."/>
        </authorList>
    </citation>
    <scope>NUCLEOTIDE SEQUENCE [LARGE SCALE GENOMIC DNA]</scope>
    <source>
        <strain evidence="6 7">PP10</strain>
    </source>
</reference>
<gene>
    <name evidence="6" type="ORF">SHI21_14015</name>
</gene>
<sequence>MKVEKPLLRGHFHQAMFFVSLGAGILLIARSESRLQYISTIVYSMALLTMFGISALYHRITWNPTERFLMKRLDHAGIYLMIAGSFTPMCLLALPSSSGMPLLTLIWIVAFIGIIQSIFFVNISKMYSAILYLIMGYMIVPYFTELAAHIGLVNLSLLIAGGIAYSIGAISYGLKRPVFKPLVFGYHEFFHVMVAVGAILHFILIYSIV</sequence>
<evidence type="ECO:0000313" key="6">
    <source>
        <dbReference type="EMBL" id="MEA9357337.1"/>
    </source>
</evidence>
<feature type="transmembrane region" description="Helical" evidence="5">
    <location>
        <begin position="78"/>
        <end position="96"/>
    </location>
</feature>
<dbReference type="Pfam" id="PF03006">
    <property type="entry name" value="HlyIII"/>
    <property type="match status" value="1"/>
</dbReference>
<evidence type="ECO:0000256" key="1">
    <source>
        <dbReference type="ARBA" id="ARBA00004141"/>
    </source>
</evidence>
<dbReference type="RefSeq" id="WP_323577306.1">
    <property type="nucleotide sequence ID" value="NZ_JAYGJQ010000002.1"/>
</dbReference>
<evidence type="ECO:0000256" key="2">
    <source>
        <dbReference type="ARBA" id="ARBA00022692"/>
    </source>
</evidence>
<comment type="subcellular location">
    <subcellularLocation>
        <location evidence="1">Membrane</location>
        <topology evidence="1">Multi-pass membrane protein</topology>
    </subcellularLocation>
</comment>
<feature type="transmembrane region" description="Helical" evidence="5">
    <location>
        <begin position="35"/>
        <end position="57"/>
    </location>
</feature>
<accession>A0ABU5VWA7</accession>
<feature type="transmembrane region" description="Helical" evidence="5">
    <location>
        <begin position="126"/>
        <end position="144"/>
    </location>
</feature>
<feature type="transmembrane region" description="Helical" evidence="5">
    <location>
        <begin position="102"/>
        <end position="121"/>
    </location>
</feature>
<keyword evidence="4 5" id="KW-0472">Membrane</keyword>
<feature type="transmembrane region" description="Helical" evidence="5">
    <location>
        <begin position="150"/>
        <end position="174"/>
    </location>
</feature>
<feature type="transmembrane region" description="Helical" evidence="5">
    <location>
        <begin position="186"/>
        <end position="208"/>
    </location>
</feature>
<name>A0ABU5VWA7_9BACT</name>
<evidence type="ECO:0000313" key="7">
    <source>
        <dbReference type="Proteomes" id="UP001302274"/>
    </source>
</evidence>
<comment type="caution">
    <text evidence="6">The sequence shown here is derived from an EMBL/GenBank/DDBJ whole genome shotgun (WGS) entry which is preliminary data.</text>
</comment>
<protein>
    <submittedName>
        <fullName evidence="6">Hemolysin III family protein</fullName>
    </submittedName>
</protein>
<dbReference type="InterPro" id="IPR004254">
    <property type="entry name" value="AdipoR/HlyIII-related"/>
</dbReference>
<dbReference type="EMBL" id="JAYGJQ010000002">
    <property type="protein sequence ID" value="MEA9357337.1"/>
    <property type="molecule type" value="Genomic_DNA"/>
</dbReference>
<dbReference type="Proteomes" id="UP001302274">
    <property type="component" value="Unassembled WGS sequence"/>
</dbReference>
<evidence type="ECO:0000256" key="5">
    <source>
        <dbReference type="SAM" id="Phobius"/>
    </source>
</evidence>
<keyword evidence="2 5" id="KW-0812">Transmembrane</keyword>